<organism evidence="2 3">
    <name type="scientific">Elysia chlorotica</name>
    <name type="common">Eastern emerald elysia</name>
    <name type="synonym">Sea slug</name>
    <dbReference type="NCBI Taxonomy" id="188477"/>
    <lineage>
        <taxon>Eukaryota</taxon>
        <taxon>Metazoa</taxon>
        <taxon>Spiralia</taxon>
        <taxon>Lophotrochozoa</taxon>
        <taxon>Mollusca</taxon>
        <taxon>Gastropoda</taxon>
        <taxon>Heterobranchia</taxon>
        <taxon>Euthyneura</taxon>
        <taxon>Panpulmonata</taxon>
        <taxon>Sacoglossa</taxon>
        <taxon>Placobranchoidea</taxon>
        <taxon>Plakobranchidae</taxon>
        <taxon>Elysia</taxon>
    </lineage>
</organism>
<feature type="compositionally biased region" description="Polar residues" evidence="1">
    <location>
        <begin position="204"/>
        <end position="216"/>
    </location>
</feature>
<evidence type="ECO:0000256" key="1">
    <source>
        <dbReference type="SAM" id="MobiDB-lite"/>
    </source>
</evidence>
<accession>A0A3S0ZRG7</accession>
<dbReference type="Proteomes" id="UP000271974">
    <property type="component" value="Unassembled WGS sequence"/>
</dbReference>
<keyword evidence="3" id="KW-1185">Reference proteome</keyword>
<protein>
    <submittedName>
        <fullName evidence="2">Uncharacterized protein</fullName>
    </submittedName>
</protein>
<sequence length="223" mass="24278">MLPLLSRSSMETHLRMERLQVGPAPKSSFSALFPPSTPLISSSAMQVSSSPEPLSTSLGVLEPLGTSGIPWPSMILARKRRRRLRDRKCQSQVLLSSSEDEDEAEGLSAKRRAASRERLSRRKTTAQESATSVGSGRQRFNTRCTDLALPGLRDTQPTKHAGTFNSHKNAPSQKQLVKKPWDIGLLNMKTSTCSLVPRWRSGISASTPSLAPNSLGSGKETVV</sequence>
<name>A0A3S0ZRG7_ELYCH</name>
<feature type="compositionally biased region" description="Basic residues" evidence="1">
    <location>
        <begin position="109"/>
        <end position="124"/>
    </location>
</feature>
<dbReference type="AlphaFoldDB" id="A0A3S0ZRG7"/>
<comment type="caution">
    <text evidence="2">The sequence shown here is derived from an EMBL/GenBank/DDBJ whole genome shotgun (WGS) entry which is preliminary data.</text>
</comment>
<dbReference type="EMBL" id="RQTK01000217">
    <property type="protein sequence ID" value="RUS84121.1"/>
    <property type="molecule type" value="Genomic_DNA"/>
</dbReference>
<feature type="region of interest" description="Disordered" evidence="1">
    <location>
        <begin position="82"/>
        <end position="142"/>
    </location>
</feature>
<evidence type="ECO:0000313" key="3">
    <source>
        <dbReference type="Proteomes" id="UP000271974"/>
    </source>
</evidence>
<reference evidence="2 3" key="1">
    <citation type="submission" date="2019-01" db="EMBL/GenBank/DDBJ databases">
        <title>A draft genome assembly of the solar-powered sea slug Elysia chlorotica.</title>
        <authorList>
            <person name="Cai H."/>
            <person name="Li Q."/>
            <person name="Fang X."/>
            <person name="Li J."/>
            <person name="Curtis N.E."/>
            <person name="Altenburger A."/>
            <person name="Shibata T."/>
            <person name="Feng M."/>
            <person name="Maeda T."/>
            <person name="Schwartz J.A."/>
            <person name="Shigenobu S."/>
            <person name="Lundholm N."/>
            <person name="Nishiyama T."/>
            <person name="Yang H."/>
            <person name="Hasebe M."/>
            <person name="Li S."/>
            <person name="Pierce S.K."/>
            <person name="Wang J."/>
        </authorList>
    </citation>
    <scope>NUCLEOTIDE SEQUENCE [LARGE SCALE GENOMIC DNA]</scope>
    <source>
        <strain evidence="2">EC2010</strain>
        <tissue evidence="2">Whole organism of an adult</tissue>
    </source>
</reference>
<proteinExistence type="predicted"/>
<feature type="region of interest" description="Disordered" evidence="1">
    <location>
        <begin position="204"/>
        <end position="223"/>
    </location>
</feature>
<evidence type="ECO:0000313" key="2">
    <source>
        <dbReference type="EMBL" id="RUS84121.1"/>
    </source>
</evidence>
<feature type="compositionally biased region" description="Polar residues" evidence="1">
    <location>
        <begin position="126"/>
        <end position="142"/>
    </location>
</feature>
<gene>
    <name evidence="2" type="ORF">EGW08_008095</name>
</gene>